<accession>A0A6C0CZC0</accession>
<sequence>MIYITNNTCTQHNIVKETYDIYTFFYINNVISYSFDESTYDTINIHITESRDLDNTNKLYFILEYNYPSRDAFAHWVYESAIYLELFIILKKRYNNLKLLLQTRHNFKKLFCNFFNISDDDIIYEIDTNNTNKCIFPSPISSLHLKNIDTIDIYREQINRFKNYILKFMNNVKNIEYTIMPRQSKENYKGNDRNYSFTDIINLFQNITSKTYHILNTDYIENLHTQISIVSSSKNVILSDGSALLVNNLFTHNSNILIIDKFTQNQAANYPKMSLLLKYISEINGNTLIYFNNDVEICNYLQTVI</sequence>
<proteinExistence type="predicted"/>
<organism evidence="1">
    <name type="scientific">viral metagenome</name>
    <dbReference type="NCBI Taxonomy" id="1070528"/>
    <lineage>
        <taxon>unclassified sequences</taxon>
        <taxon>metagenomes</taxon>
        <taxon>organismal metagenomes</taxon>
    </lineage>
</organism>
<dbReference type="EMBL" id="MN739513">
    <property type="protein sequence ID" value="QHT09617.1"/>
    <property type="molecule type" value="Genomic_DNA"/>
</dbReference>
<reference evidence="1" key="1">
    <citation type="journal article" date="2020" name="Nature">
        <title>Giant virus diversity and host interactions through global metagenomics.</title>
        <authorList>
            <person name="Schulz F."/>
            <person name="Roux S."/>
            <person name="Paez-Espino D."/>
            <person name="Jungbluth S."/>
            <person name="Walsh D.A."/>
            <person name="Denef V.J."/>
            <person name="McMahon K.D."/>
            <person name="Konstantinidis K.T."/>
            <person name="Eloe-Fadrosh E.A."/>
            <person name="Kyrpides N.C."/>
            <person name="Woyke T."/>
        </authorList>
    </citation>
    <scope>NUCLEOTIDE SEQUENCE</scope>
    <source>
        <strain evidence="1">GVMAG-M-3300023174-102</strain>
    </source>
</reference>
<evidence type="ECO:0000313" key="1">
    <source>
        <dbReference type="EMBL" id="QHT09617.1"/>
    </source>
</evidence>
<dbReference type="AlphaFoldDB" id="A0A6C0CZC0"/>
<name>A0A6C0CZC0_9ZZZZ</name>
<protein>
    <submittedName>
        <fullName evidence="1">Uncharacterized protein</fullName>
    </submittedName>
</protein>